<feature type="domain" description="AMP-binding enzyme C-terminal" evidence="5">
    <location>
        <begin position="519"/>
        <end position="595"/>
    </location>
</feature>
<dbReference type="RefSeq" id="WP_373300151.1">
    <property type="nucleotide sequence ID" value="NZ_BMUU01000003.1"/>
</dbReference>
<dbReference type="InterPro" id="IPR000873">
    <property type="entry name" value="AMP-dep_synth/lig_dom"/>
</dbReference>
<comment type="similarity">
    <text evidence="1">Belongs to the ATP-dependent AMP-binding enzyme family.</text>
</comment>
<evidence type="ECO:0000256" key="2">
    <source>
        <dbReference type="ARBA" id="ARBA00022598"/>
    </source>
</evidence>
<dbReference type="InterPro" id="IPR045851">
    <property type="entry name" value="AMP-bd_C_sf"/>
</dbReference>
<evidence type="ECO:0000259" key="5">
    <source>
        <dbReference type="Pfam" id="PF13193"/>
    </source>
</evidence>
<dbReference type="PANTHER" id="PTHR43201">
    <property type="entry name" value="ACYL-COA SYNTHETASE"/>
    <property type="match status" value="1"/>
</dbReference>
<proteinExistence type="inferred from homology"/>
<evidence type="ECO:0000313" key="6">
    <source>
        <dbReference type="EMBL" id="GGY29462.1"/>
    </source>
</evidence>
<keyword evidence="7" id="KW-1185">Reference proteome</keyword>
<dbReference type="Pfam" id="PF00501">
    <property type="entry name" value="AMP-binding"/>
    <property type="match status" value="1"/>
</dbReference>
<evidence type="ECO:0000259" key="4">
    <source>
        <dbReference type="Pfam" id="PF00501"/>
    </source>
</evidence>
<dbReference type="GO" id="GO:0016874">
    <property type="term" value="F:ligase activity"/>
    <property type="evidence" value="ECO:0007669"/>
    <property type="project" value="UniProtKB-KW"/>
</dbReference>
<accession>A0ABQ3A1W2</accession>
<dbReference type="PANTHER" id="PTHR43201:SF5">
    <property type="entry name" value="MEDIUM-CHAIN ACYL-COA LIGASE ACSF2, MITOCHONDRIAL"/>
    <property type="match status" value="1"/>
</dbReference>
<name>A0ABQ3A1W2_9ACTN</name>
<dbReference type="Gene3D" id="3.40.50.12780">
    <property type="entry name" value="N-terminal domain of ligase-like"/>
    <property type="match status" value="1"/>
</dbReference>
<dbReference type="InterPro" id="IPR025110">
    <property type="entry name" value="AMP-bd_C"/>
</dbReference>
<dbReference type="Pfam" id="PF13193">
    <property type="entry name" value="AMP-binding_C"/>
    <property type="match status" value="1"/>
</dbReference>
<keyword evidence="2 6" id="KW-0436">Ligase</keyword>
<feature type="domain" description="AMP-dependent synthetase/ligase" evidence="4">
    <location>
        <begin position="97"/>
        <end position="469"/>
    </location>
</feature>
<comment type="caution">
    <text evidence="6">The sequence shown here is derived from an EMBL/GenBank/DDBJ whole genome shotgun (WGS) entry which is preliminary data.</text>
</comment>
<evidence type="ECO:0000313" key="7">
    <source>
        <dbReference type="Proteomes" id="UP000600946"/>
    </source>
</evidence>
<organism evidence="6 7">
    <name type="scientific">Streptomyces xanthochromogenes</name>
    <dbReference type="NCBI Taxonomy" id="67384"/>
    <lineage>
        <taxon>Bacteria</taxon>
        <taxon>Bacillati</taxon>
        <taxon>Actinomycetota</taxon>
        <taxon>Actinomycetes</taxon>
        <taxon>Kitasatosporales</taxon>
        <taxon>Streptomycetaceae</taxon>
        <taxon>Streptomyces</taxon>
    </lineage>
</organism>
<dbReference type="Proteomes" id="UP000600946">
    <property type="component" value="Unassembled WGS sequence"/>
</dbReference>
<dbReference type="PROSITE" id="PS00455">
    <property type="entry name" value="AMP_BINDING"/>
    <property type="match status" value="1"/>
</dbReference>
<protein>
    <submittedName>
        <fullName evidence="6">Fatty acid--CoA ligase</fullName>
    </submittedName>
</protein>
<dbReference type="Gene3D" id="3.30.300.30">
    <property type="match status" value="1"/>
</dbReference>
<dbReference type="InterPro" id="IPR020845">
    <property type="entry name" value="AMP-binding_CS"/>
</dbReference>
<dbReference type="GeneID" id="96290383"/>
<evidence type="ECO:0000256" key="3">
    <source>
        <dbReference type="SAM" id="MobiDB-lite"/>
    </source>
</evidence>
<evidence type="ECO:0000256" key="1">
    <source>
        <dbReference type="ARBA" id="ARBA00006432"/>
    </source>
</evidence>
<gene>
    <name evidence="6" type="ORF">GCM10010326_24140</name>
</gene>
<dbReference type="EMBL" id="BMUU01000003">
    <property type="protein sequence ID" value="GGY29462.1"/>
    <property type="molecule type" value="Genomic_DNA"/>
</dbReference>
<dbReference type="InterPro" id="IPR042099">
    <property type="entry name" value="ANL_N_sf"/>
</dbReference>
<feature type="region of interest" description="Disordered" evidence="3">
    <location>
        <begin position="1"/>
        <end position="55"/>
    </location>
</feature>
<sequence>MATTGAQGGAAARPAGPQPGGPVPDGAQLREPLGGPVPGGTQADGARSDGPGVEPGRAEALLTAPGAPFAVVRGESGALEYATGPRTLREFVETVWAFGERPFLVAESGGYSYGEFLAASCALARHLVDVHGLRPGDRAAIAMRNHPEWQVAFWSAQLAGLVAVPLNAWWTAEEFTYALDDCTPRVLLVDGERLERVAGWARAHGVRGMVFHHEGDLPEGFERFADLDELTSPDPAAGPPDVDVVPDADATIIYTSGTTGRPKGAVATQLAQAGAAMNPRFQAAASMLGRGIVPGQGPAPVTLMTFPFFHVAAFTSVYAAMGAGGTLVLMHKWDAGRALALIREHGVTHYAGVPSTALQLLDAAEQSGDGLESLTALNTGGAAAPPGLVGGLTARHGSRIEPRNGYGLTETSGGVLANYGAEYRSWPGSAGRPTPVTEVRIAGPDGAPLADGEVGELWLRGQSLVRGYWNDPAGTQLAFQDGWFRTGDLAVRDGAGRVGIVDRIKDMVIRGGENVYCVEVEGVLHDHPAVLDAAVLGVPHPVLGEEVAAVVQVRAGAAVSPEELRDHVRAVLAGFKVPGQVVVREAALPRNATGKVLKRELRDVFPPARP</sequence>
<dbReference type="SUPFAM" id="SSF56801">
    <property type="entry name" value="Acetyl-CoA synthetase-like"/>
    <property type="match status" value="1"/>
</dbReference>
<reference evidence="7" key="1">
    <citation type="journal article" date="2019" name="Int. J. Syst. Evol. Microbiol.">
        <title>The Global Catalogue of Microorganisms (GCM) 10K type strain sequencing project: providing services to taxonomists for standard genome sequencing and annotation.</title>
        <authorList>
            <consortium name="The Broad Institute Genomics Platform"/>
            <consortium name="The Broad Institute Genome Sequencing Center for Infectious Disease"/>
            <person name="Wu L."/>
            <person name="Ma J."/>
        </authorList>
    </citation>
    <scope>NUCLEOTIDE SEQUENCE [LARGE SCALE GENOMIC DNA]</scope>
    <source>
        <strain evidence="7">JCM 4594</strain>
    </source>
</reference>